<reference evidence="2 3" key="1">
    <citation type="journal article" date="2016" name="Genome Announc.">
        <title>Genome Sequence of Madurella mycetomatis mm55, Isolated from a Human Mycetoma Case in Sudan.</title>
        <authorList>
            <person name="Smit S."/>
            <person name="Derks M.F."/>
            <person name="Bervoets S."/>
            <person name="Fahal A."/>
            <person name="van Leeuwen W."/>
            <person name="van Belkum A."/>
            <person name="van de Sande W.W."/>
        </authorList>
    </citation>
    <scope>NUCLEOTIDE SEQUENCE [LARGE SCALE GENOMIC DNA]</scope>
    <source>
        <strain evidence="3">mm55</strain>
    </source>
</reference>
<feature type="compositionally biased region" description="Polar residues" evidence="1">
    <location>
        <begin position="1"/>
        <end position="11"/>
    </location>
</feature>
<evidence type="ECO:0008006" key="4">
    <source>
        <dbReference type="Google" id="ProtNLM"/>
    </source>
</evidence>
<feature type="compositionally biased region" description="Low complexity" evidence="1">
    <location>
        <begin position="328"/>
        <end position="348"/>
    </location>
</feature>
<evidence type="ECO:0000256" key="1">
    <source>
        <dbReference type="SAM" id="MobiDB-lite"/>
    </source>
</evidence>
<evidence type="ECO:0000313" key="3">
    <source>
        <dbReference type="Proteomes" id="UP000078237"/>
    </source>
</evidence>
<keyword evidence="3" id="KW-1185">Reference proteome</keyword>
<dbReference type="Proteomes" id="UP000078237">
    <property type="component" value="Unassembled WGS sequence"/>
</dbReference>
<dbReference type="EMBL" id="LCTW02000086">
    <property type="protein sequence ID" value="KXX79461.1"/>
    <property type="molecule type" value="Genomic_DNA"/>
</dbReference>
<dbReference type="VEuPathDB" id="FungiDB:MMYC01_203706"/>
<dbReference type="OrthoDB" id="2142961at2759"/>
<dbReference type="GO" id="GO:0016071">
    <property type="term" value="P:mRNA metabolic process"/>
    <property type="evidence" value="ECO:0007669"/>
    <property type="project" value="UniProtKB-ARBA"/>
</dbReference>
<dbReference type="InterPro" id="IPR028322">
    <property type="entry name" value="PNRC-like_rgn"/>
</dbReference>
<gene>
    <name evidence="2" type="ORF">MMYC01_203706</name>
</gene>
<feature type="compositionally biased region" description="Polar residues" evidence="1">
    <location>
        <begin position="350"/>
        <end position="359"/>
    </location>
</feature>
<feature type="region of interest" description="Disordered" evidence="1">
    <location>
        <begin position="1"/>
        <end position="105"/>
    </location>
</feature>
<proteinExistence type="predicted"/>
<organism evidence="2 3">
    <name type="scientific">Madurella mycetomatis</name>
    <dbReference type="NCBI Taxonomy" id="100816"/>
    <lineage>
        <taxon>Eukaryota</taxon>
        <taxon>Fungi</taxon>
        <taxon>Dikarya</taxon>
        <taxon>Ascomycota</taxon>
        <taxon>Pezizomycotina</taxon>
        <taxon>Sordariomycetes</taxon>
        <taxon>Sordariomycetidae</taxon>
        <taxon>Sordariales</taxon>
        <taxon>Sordariales incertae sedis</taxon>
        <taxon>Madurella</taxon>
    </lineage>
</organism>
<feature type="compositionally biased region" description="Basic and acidic residues" evidence="1">
    <location>
        <begin position="269"/>
        <end position="281"/>
    </location>
</feature>
<comment type="caution">
    <text evidence="2">The sequence shown here is derived from an EMBL/GenBank/DDBJ whole genome shotgun (WGS) entry which is preliminary data.</text>
</comment>
<sequence length="392" mass="40953">MEQPQLPQKSTPARRRAKRPVHSPAARKTYASENDMPSEATFPIELGGPFTPQKSASNSPAPSSQPNQTKSKPRNGGNKARAKQVSSPAPTKQGRTTPPHTIASKSVAAPAFAGATFHASPAPSSLPIPSFLAKALDSPSVRDTSRASREPSPPATDSEAPTPQNRLLPTGPARQESPLDIFFNAHRAEKERARRASSANILAVSEPIPFSPPTQSASPPVPKTLPSGFGARARRPGFQRNPSGGISASELDGTPGRPMGPAFSTPYQDRIRAARSSEKPAEPAQIASPPQEQVASLDLSEKLKRFLAIPPAQAGAAAPQNHSPTNEPPVAAVSSPASTSSSMPTASPDTGRSPQILNMENSLRQLLGIDAGLSGLSLGAIPPRQPANYQSS</sequence>
<feature type="compositionally biased region" description="Basic residues" evidence="1">
    <location>
        <begin position="12"/>
        <end position="21"/>
    </location>
</feature>
<feature type="compositionally biased region" description="Polar residues" evidence="1">
    <location>
        <begin position="84"/>
        <end position="99"/>
    </location>
</feature>
<feature type="compositionally biased region" description="Low complexity" evidence="1">
    <location>
        <begin position="55"/>
        <end position="68"/>
    </location>
</feature>
<dbReference type="AlphaFoldDB" id="A0A175W7Q0"/>
<protein>
    <recommendedName>
        <fullName evidence="4">Proteophosphoglycan 5</fullName>
    </recommendedName>
</protein>
<accession>A0A175W7Q0</accession>
<feature type="region of interest" description="Disordered" evidence="1">
    <location>
        <begin position="137"/>
        <end position="299"/>
    </location>
</feature>
<feature type="compositionally biased region" description="Low complexity" evidence="1">
    <location>
        <begin position="311"/>
        <end position="320"/>
    </location>
</feature>
<evidence type="ECO:0000313" key="2">
    <source>
        <dbReference type="EMBL" id="KXX79461.1"/>
    </source>
</evidence>
<dbReference type="Pfam" id="PF15365">
    <property type="entry name" value="PNRC"/>
    <property type="match status" value="1"/>
</dbReference>
<feature type="region of interest" description="Disordered" evidence="1">
    <location>
        <begin position="311"/>
        <end position="359"/>
    </location>
</feature>
<name>A0A175W7Q0_9PEZI</name>